<evidence type="ECO:0000256" key="2">
    <source>
        <dbReference type="SAM" id="SignalP"/>
    </source>
</evidence>
<gene>
    <name evidence="4" type="ORF">CSW64_21320</name>
</gene>
<dbReference type="SUPFAM" id="SSF47473">
    <property type="entry name" value="EF-hand"/>
    <property type="match status" value="1"/>
</dbReference>
<evidence type="ECO:0000259" key="3">
    <source>
        <dbReference type="Pfam" id="PF13202"/>
    </source>
</evidence>
<evidence type="ECO:0000256" key="1">
    <source>
        <dbReference type="SAM" id="MobiDB-lite"/>
    </source>
</evidence>
<dbReference type="Proteomes" id="UP000228945">
    <property type="component" value="Chromosome"/>
</dbReference>
<feature type="signal peptide" evidence="2">
    <location>
        <begin position="1"/>
        <end position="25"/>
    </location>
</feature>
<proteinExistence type="predicted"/>
<keyword evidence="2" id="KW-0732">Signal</keyword>
<dbReference type="OrthoDB" id="6706523at2"/>
<feature type="domain" description="EF-hand" evidence="3">
    <location>
        <begin position="32"/>
        <end position="52"/>
    </location>
</feature>
<evidence type="ECO:0000313" key="4">
    <source>
        <dbReference type="EMBL" id="ATQ44746.1"/>
    </source>
</evidence>
<dbReference type="InterPro" id="IPR018247">
    <property type="entry name" value="EF_Hand_1_Ca_BS"/>
</dbReference>
<evidence type="ECO:0000313" key="5">
    <source>
        <dbReference type="Proteomes" id="UP000228945"/>
    </source>
</evidence>
<accession>A0A2D2B3H0</accession>
<dbReference type="KEGG" id="cmb:CSW64_21320"/>
<feature type="domain" description="EF-hand" evidence="3">
    <location>
        <begin position="58"/>
        <end position="74"/>
    </location>
</feature>
<protein>
    <recommendedName>
        <fullName evidence="3">EF-hand domain-containing protein</fullName>
    </recommendedName>
</protein>
<feature type="region of interest" description="Disordered" evidence="1">
    <location>
        <begin position="135"/>
        <end position="160"/>
    </location>
</feature>
<name>A0A2D2B3H0_9CAUL</name>
<dbReference type="InterPro" id="IPR002048">
    <property type="entry name" value="EF_hand_dom"/>
</dbReference>
<feature type="chain" id="PRO_5013844054" description="EF-hand domain-containing protein" evidence="2">
    <location>
        <begin position="26"/>
        <end position="160"/>
    </location>
</feature>
<dbReference type="GO" id="GO:0005509">
    <property type="term" value="F:calcium ion binding"/>
    <property type="evidence" value="ECO:0007669"/>
    <property type="project" value="InterPro"/>
</dbReference>
<dbReference type="RefSeq" id="WP_099623994.1">
    <property type="nucleotide sequence ID" value="NZ_CP024201.1"/>
</dbReference>
<organism evidence="4 5">
    <name type="scientific">Caulobacter mirabilis</name>
    <dbReference type="NCBI Taxonomy" id="69666"/>
    <lineage>
        <taxon>Bacteria</taxon>
        <taxon>Pseudomonadati</taxon>
        <taxon>Pseudomonadota</taxon>
        <taxon>Alphaproteobacteria</taxon>
        <taxon>Caulobacterales</taxon>
        <taxon>Caulobacteraceae</taxon>
        <taxon>Caulobacter</taxon>
    </lineage>
</organism>
<dbReference type="Gene3D" id="1.10.238.10">
    <property type="entry name" value="EF-hand"/>
    <property type="match status" value="1"/>
</dbReference>
<reference evidence="4 5" key="1">
    <citation type="submission" date="2017-10" db="EMBL/GenBank/DDBJ databases">
        <title>Genome sequence of Caulobacter mirabilis FWC38.</title>
        <authorList>
            <person name="Fiebig A."/>
            <person name="Crosson S."/>
        </authorList>
    </citation>
    <scope>NUCLEOTIDE SEQUENCE [LARGE SCALE GENOMIC DNA]</scope>
    <source>
        <strain evidence="4 5">FWC 38</strain>
    </source>
</reference>
<keyword evidence="5" id="KW-1185">Reference proteome</keyword>
<dbReference type="AlphaFoldDB" id="A0A2D2B3H0"/>
<dbReference type="PROSITE" id="PS00018">
    <property type="entry name" value="EF_HAND_1"/>
    <property type="match status" value="3"/>
</dbReference>
<dbReference type="EMBL" id="CP024201">
    <property type="protein sequence ID" value="ATQ44746.1"/>
    <property type="molecule type" value="Genomic_DNA"/>
</dbReference>
<dbReference type="InterPro" id="IPR011992">
    <property type="entry name" value="EF-hand-dom_pair"/>
</dbReference>
<dbReference type="Pfam" id="PF13202">
    <property type="entry name" value="EF-hand_5"/>
    <property type="match status" value="2"/>
</dbReference>
<sequence>MIKQHLQIVGLAAVSALALAGAVQAAPHGQSDFIRDYDSNKDGTVTSAEFEAVRTARLKAMDLDGDGRVSEAEYIGEYATRLDAKLAASTASAEEKAATREGQLKQAKVRYDVLDGDKNGDLTAAEFAASGKRAFAEQDGDGDGVVKAGEPKRVTKPTAP</sequence>